<proteinExistence type="predicted"/>
<dbReference type="SUPFAM" id="SSF89392">
    <property type="entry name" value="Prokaryotic lipoproteins and lipoprotein localization factors"/>
    <property type="match status" value="1"/>
</dbReference>
<dbReference type="OrthoDB" id="1957331at2"/>
<dbReference type="InterPro" id="IPR029046">
    <property type="entry name" value="LolA/LolB/LppX"/>
</dbReference>
<protein>
    <recommendedName>
        <fullName evidence="4">Lipoprotein</fullName>
    </recommendedName>
</protein>
<gene>
    <name evidence="2" type="ORF">SAMN05421687_103330</name>
</gene>
<dbReference type="STRING" id="570947.SAMN05421687_103330"/>
<feature type="chain" id="PRO_5038380342" description="Lipoprotein" evidence="1">
    <location>
        <begin position="24"/>
        <end position="276"/>
    </location>
</feature>
<evidence type="ECO:0000313" key="2">
    <source>
        <dbReference type="EMBL" id="SIS44055.1"/>
    </source>
</evidence>
<dbReference type="EMBL" id="FTOC01000003">
    <property type="protein sequence ID" value="SIS44055.1"/>
    <property type="molecule type" value="Genomic_DNA"/>
</dbReference>
<organism evidence="2 3">
    <name type="scientific">Salimicrobium flavidum</name>
    <dbReference type="NCBI Taxonomy" id="570947"/>
    <lineage>
        <taxon>Bacteria</taxon>
        <taxon>Bacillati</taxon>
        <taxon>Bacillota</taxon>
        <taxon>Bacilli</taxon>
        <taxon>Bacillales</taxon>
        <taxon>Bacillaceae</taxon>
        <taxon>Salimicrobium</taxon>
    </lineage>
</organism>
<reference evidence="3" key="1">
    <citation type="submission" date="2017-01" db="EMBL/GenBank/DDBJ databases">
        <authorList>
            <person name="Varghese N."/>
            <person name="Submissions S."/>
        </authorList>
    </citation>
    <scope>NUCLEOTIDE SEQUENCE [LARGE SCALE GENOMIC DNA]</scope>
    <source>
        <strain evidence="3">DSM 23127</strain>
    </source>
</reference>
<keyword evidence="1" id="KW-0732">Signal</keyword>
<sequence>MKFSRNIVTFLILCSLLAACSTAEGEDAAEVFKQAEKASESLESVAMDMEMSQTVSTEGDESTGDMNIDMSASGEMQIDPLLLHQTLEVDTAMGEMAEMPAQQIEQYVTEDAMYMTNPMNGEWMKAPQAMQEQLTQSASLETQSPTKQLEMFKDHISDFSMEETEDSYKLDVSATGEEMKSLLSSVMEQSGNDMMNEEMFEKMSINRTDISFVLAKDTYYPETVDLSMDITIEEEGQTVHMTQESNITYSDYNNIGELTVPDEVMNNAEEMDVPGL</sequence>
<dbReference type="InterPro" id="IPR046720">
    <property type="entry name" value="DUF6612"/>
</dbReference>
<name>A0A1N7J3W1_9BACI</name>
<evidence type="ECO:0000313" key="3">
    <source>
        <dbReference type="Proteomes" id="UP000187608"/>
    </source>
</evidence>
<evidence type="ECO:0000256" key="1">
    <source>
        <dbReference type="SAM" id="SignalP"/>
    </source>
</evidence>
<evidence type="ECO:0008006" key="4">
    <source>
        <dbReference type="Google" id="ProtNLM"/>
    </source>
</evidence>
<dbReference type="Pfam" id="PF20316">
    <property type="entry name" value="DUF6612"/>
    <property type="match status" value="1"/>
</dbReference>
<keyword evidence="3" id="KW-1185">Reference proteome</keyword>
<dbReference type="Gene3D" id="2.50.20.20">
    <property type="match status" value="1"/>
</dbReference>
<accession>A0A1N7J3W1</accession>
<dbReference type="RefSeq" id="WP_076558040.1">
    <property type="nucleotide sequence ID" value="NZ_FTOC01000003.1"/>
</dbReference>
<dbReference type="Proteomes" id="UP000187608">
    <property type="component" value="Unassembled WGS sequence"/>
</dbReference>
<dbReference type="PROSITE" id="PS51257">
    <property type="entry name" value="PROKAR_LIPOPROTEIN"/>
    <property type="match status" value="1"/>
</dbReference>
<feature type="signal peptide" evidence="1">
    <location>
        <begin position="1"/>
        <end position="23"/>
    </location>
</feature>
<dbReference type="AlphaFoldDB" id="A0A1N7J3W1"/>